<dbReference type="InterPro" id="IPR012296">
    <property type="entry name" value="Nuclease_put_TT1808"/>
</dbReference>
<organism evidence="2 3">
    <name type="scientific">Hymenobacter cyanobacteriorum</name>
    <dbReference type="NCBI Taxonomy" id="2926463"/>
    <lineage>
        <taxon>Bacteria</taxon>
        <taxon>Pseudomonadati</taxon>
        <taxon>Bacteroidota</taxon>
        <taxon>Cytophagia</taxon>
        <taxon>Cytophagales</taxon>
        <taxon>Hymenobacteraceae</taxon>
        <taxon>Hymenobacter</taxon>
    </lineage>
</organism>
<dbReference type="PANTHER" id="PTHR36558">
    <property type="entry name" value="GLR1098 PROTEIN"/>
    <property type="match status" value="1"/>
</dbReference>
<keyword evidence="2" id="KW-0255">Endonuclease</keyword>
<evidence type="ECO:0000259" key="1">
    <source>
        <dbReference type="Pfam" id="PF05685"/>
    </source>
</evidence>
<dbReference type="RefSeq" id="WP_241935003.1">
    <property type="nucleotide sequence ID" value="NZ_JALBGC010000001.1"/>
</dbReference>
<dbReference type="PANTHER" id="PTHR36558:SF1">
    <property type="entry name" value="RESTRICTION ENDONUCLEASE DOMAIN-CONTAINING PROTEIN-RELATED"/>
    <property type="match status" value="1"/>
</dbReference>
<sequence length="207" mass="23831">MEIIILPKPMGQPNQQRRYTPEEYFALEAQSEERHEYFDGEIFAMAGGTKSHNLIKGNIMAGVRQSGCRAYDASVRLAVQDDFHYTYPDVVVTCDPADRRDPYLIRQPVLIIEVLSPSTADYDRSRKFTQYQKIASLRHYILVSQTAWVLEWFRRDEAGQWIYTVFSDPADVLEIPELSLRLPLADVYDDTDVAPLALVEEPSGPRW</sequence>
<feature type="domain" description="Putative restriction endonuclease" evidence="1">
    <location>
        <begin position="21"/>
        <end position="178"/>
    </location>
</feature>
<name>A0A9X1VD71_9BACT</name>
<proteinExistence type="predicted"/>
<accession>A0A9X1VD71</accession>
<keyword evidence="2" id="KW-0378">Hydrolase</keyword>
<comment type="caution">
    <text evidence="2">The sequence shown here is derived from an EMBL/GenBank/DDBJ whole genome shotgun (WGS) entry which is preliminary data.</text>
</comment>
<dbReference type="GO" id="GO:0004519">
    <property type="term" value="F:endonuclease activity"/>
    <property type="evidence" value="ECO:0007669"/>
    <property type="project" value="UniProtKB-KW"/>
</dbReference>
<dbReference type="CDD" id="cd06260">
    <property type="entry name" value="DUF820-like"/>
    <property type="match status" value="1"/>
</dbReference>
<dbReference type="InterPro" id="IPR008538">
    <property type="entry name" value="Uma2"/>
</dbReference>
<reference evidence="2" key="1">
    <citation type="submission" date="2022-03" db="EMBL/GenBank/DDBJ databases">
        <title>Bacterial whole genome sequence for Hymenobacter sp. DH14.</title>
        <authorList>
            <person name="Le V."/>
        </authorList>
    </citation>
    <scope>NUCLEOTIDE SEQUENCE</scope>
    <source>
        <strain evidence="2">DH14</strain>
    </source>
</reference>
<evidence type="ECO:0000313" key="2">
    <source>
        <dbReference type="EMBL" id="MCI1186736.1"/>
    </source>
</evidence>
<keyword evidence="2" id="KW-0540">Nuclease</keyword>
<dbReference type="AlphaFoldDB" id="A0A9X1VD71"/>
<gene>
    <name evidence="2" type="ORF">MON38_04850</name>
</gene>
<dbReference type="EMBL" id="JALBGC010000001">
    <property type="protein sequence ID" value="MCI1186736.1"/>
    <property type="molecule type" value="Genomic_DNA"/>
</dbReference>
<dbReference type="Gene3D" id="3.90.1570.10">
    <property type="entry name" value="tt1808, chain A"/>
    <property type="match status" value="1"/>
</dbReference>
<dbReference type="SUPFAM" id="SSF52980">
    <property type="entry name" value="Restriction endonuclease-like"/>
    <property type="match status" value="1"/>
</dbReference>
<dbReference type="Pfam" id="PF05685">
    <property type="entry name" value="Uma2"/>
    <property type="match status" value="1"/>
</dbReference>
<dbReference type="Proteomes" id="UP001139193">
    <property type="component" value="Unassembled WGS sequence"/>
</dbReference>
<protein>
    <submittedName>
        <fullName evidence="2">Uma2 family endonuclease</fullName>
    </submittedName>
</protein>
<dbReference type="InterPro" id="IPR011335">
    <property type="entry name" value="Restrct_endonuc-II-like"/>
</dbReference>
<evidence type="ECO:0000313" key="3">
    <source>
        <dbReference type="Proteomes" id="UP001139193"/>
    </source>
</evidence>
<keyword evidence="3" id="KW-1185">Reference proteome</keyword>